<sequence>MNINKVLDISKYAEQSKKDFATAAGAIEKMFSFLTVKEFETIKNLLECGHVNEVYDLMDAFWKEKVAEEMYPLQVWDGELVGTVKARLIKKVMELESKEFWVVETEQGDELKRWIPKKDIKNKPKHES</sequence>
<name>A0ABT4CTV7_9CLOT</name>
<protein>
    <recommendedName>
        <fullName evidence="3">DUF1642 domain-containing protein</fullName>
    </recommendedName>
</protein>
<evidence type="ECO:0000313" key="2">
    <source>
        <dbReference type="Proteomes" id="UP001079657"/>
    </source>
</evidence>
<dbReference type="EMBL" id="JAPQES010000007">
    <property type="protein sequence ID" value="MCY6372489.1"/>
    <property type="molecule type" value="Genomic_DNA"/>
</dbReference>
<reference evidence="1" key="1">
    <citation type="submission" date="2022-12" db="EMBL/GenBank/DDBJ databases">
        <authorList>
            <person name="Wang J."/>
        </authorList>
    </citation>
    <scope>NUCLEOTIDE SEQUENCE</scope>
    <source>
        <strain evidence="1">HY-42-06</strain>
    </source>
</reference>
<dbReference type="RefSeq" id="WP_268051484.1">
    <property type="nucleotide sequence ID" value="NZ_JAPQES010000007.1"/>
</dbReference>
<keyword evidence="2" id="KW-1185">Reference proteome</keyword>
<evidence type="ECO:0008006" key="3">
    <source>
        <dbReference type="Google" id="ProtNLM"/>
    </source>
</evidence>
<organism evidence="1 2">
    <name type="scientific">Clostridium ganghwense</name>
    <dbReference type="NCBI Taxonomy" id="312089"/>
    <lineage>
        <taxon>Bacteria</taxon>
        <taxon>Bacillati</taxon>
        <taxon>Bacillota</taxon>
        <taxon>Clostridia</taxon>
        <taxon>Eubacteriales</taxon>
        <taxon>Clostridiaceae</taxon>
        <taxon>Clostridium</taxon>
    </lineage>
</organism>
<comment type="caution">
    <text evidence="1">The sequence shown here is derived from an EMBL/GenBank/DDBJ whole genome shotgun (WGS) entry which is preliminary data.</text>
</comment>
<accession>A0ABT4CTV7</accession>
<evidence type="ECO:0000313" key="1">
    <source>
        <dbReference type="EMBL" id="MCY6372489.1"/>
    </source>
</evidence>
<gene>
    <name evidence="1" type="ORF">OXH55_17815</name>
</gene>
<proteinExistence type="predicted"/>
<dbReference type="Proteomes" id="UP001079657">
    <property type="component" value="Unassembled WGS sequence"/>
</dbReference>